<protein>
    <submittedName>
        <fullName evidence="3">Pilus assembly protein</fullName>
    </submittedName>
</protein>
<sequence>MARRHDPDPRQAKRRKSSMRALFADRKGQSAIEFTLLLPVMALLFAGTVDLGEGLMVKRKINQIAEVASDIVSRETSWSTSDLNTLLQGTASILIPFDSTALAIQVAIIDFDAAGKAKVNWSNAYQTNAQAYGDPPPFEIPSDLIESNVQLVAVQVNYAMTTPFTSLFSSITGSGNYSFVGKAISRPRVGDKITQK</sequence>
<evidence type="ECO:0000313" key="3">
    <source>
        <dbReference type="EMBL" id="KAB1085957.1"/>
    </source>
</evidence>
<proteinExistence type="predicted"/>
<evidence type="ECO:0000256" key="1">
    <source>
        <dbReference type="SAM" id="MobiDB-lite"/>
    </source>
</evidence>
<dbReference type="Proteomes" id="UP000386575">
    <property type="component" value="Unassembled WGS sequence"/>
</dbReference>
<reference evidence="3 4" key="1">
    <citation type="submission" date="2019-09" db="EMBL/GenBank/DDBJ databases">
        <title>Genome sequencing of Ng87 strain.</title>
        <authorList>
            <person name="Karasev E.S."/>
            <person name="Andronov E."/>
        </authorList>
    </citation>
    <scope>NUCLEOTIDE SEQUENCE [LARGE SCALE GENOMIC DNA]</scope>
    <source>
        <strain evidence="3 4">Ng87</strain>
    </source>
</reference>
<organism evidence="3 4">
    <name type="scientific">Neorhizobium galegae</name>
    <name type="common">Rhizobium galegae</name>
    <dbReference type="NCBI Taxonomy" id="399"/>
    <lineage>
        <taxon>Bacteria</taxon>
        <taxon>Pseudomonadati</taxon>
        <taxon>Pseudomonadota</taxon>
        <taxon>Alphaproteobacteria</taxon>
        <taxon>Hyphomicrobiales</taxon>
        <taxon>Rhizobiaceae</taxon>
        <taxon>Rhizobium/Agrobacterium group</taxon>
        <taxon>Neorhizobium</taxon>
    </lineage>
</organism>
<feature type="compositionally biased region" description="Basic and acidic residues" evidence="1">
    <location>
        <begin position="1"/>
        <end position="11"/>
    </location>
</feature>
<dbReference type="EMBL" id="VZUL01000002">
    <property type="protein sequence ID" value="KAB1085957.1"/>
    <property type="molecule type" value="Genomic_DNA"/>
</dbReference>
<gene>
    <name evidence="3" type="ORF">F4V91_05655</name>
</gene>
<dbReference type="Pfam" id="PF07811">
    <property type="entry name" value="TadE"/>
    <property type="match status" value="1"/>
</dbReference>
<evidence type="ECO:0000259" key="2">
    <source>
        <dbReference type="Pfam" id="PF07811"/>
    </source>
</evidence>
<dbReference type="InterPro" id="IPR012495">
    <property type="entry name" value="TadE-like_dom"/>
</dbReference>
<feature type="domain" description="TadE-like" evidence="2">
    <location>
        <begin position="28"/>
        <end position="68"/>
    </location>
</feature>
<accession>A0A6A1TST7</accession>
<dbReference type="AlphaFoldDB" id="A0A6A1TST7"/>
<feature type="region of interest" description="Disordered" evidence="1">
    <location>
        <begin position="1"/>
        <end position="20"/>
    </location>
</feature>
<dbReference type="RefSeq" id="WP_151041566.1">
    <property type="nucleotide sequence ID" value="NZ_VZUL01000002.1"/>
</dbReference>
<evidence type="ECO:0000313" key="4">
    <source>
        <dbReference type="Proteomes" id="UP000386575"/>
    </source>
</evidence>
<comment type="caution">
    <text evidence="3">The sequence shown here is derived from an EMBL/GenBank/DDBJ whole genome shotgun (WGS) entry which is preliminary data.</text>
</comment>
<name>A0A6A1TST7_NEOGA</name>